<dbReference type="EMBL" id="QTTT01000001">
    <property type="protein sequence ID" value="REE98785.1"/>
    <property type="molecule type" value="Genomic_DNA"/>
</dbReference>
<evidence type="ECO:0000313" key="2">
    <source>
        <dbReference type="EMBL" id="REE98785.1"/>
    </source>
</evidence>
<dbReference type="InterPro" id="IPR021414">
    <property type="entry name" value="DUF3054"/>
</dbReference>
<accession>A0A3D9T0J3</accession>
<comment type="caution">
    <text evidence="2">The sequence shown here is derived from an EMBL/GenBank/DDBJ whole genome shotgun (WGS) entry which is preliminary data.</text>
</comment>
<dbReference type="AlphaFoldDB" id="A0A3D9T0J3"/>
<keyword evidence="1" id="KW-0812">Transmembrane</keyword>
<reference evidence="2 3" key="1">
    <citation type="submission" date="2018-08" db="EMBL/GenBank/DDBJ databases">
        <title>Sequencing the genomes of 1000 actinobacteria strains.</title>
        <authorList>
            <person name="Klenk H.-P."/>
        </authorList>
    </citation>
    <scope>NUCLEOTIDE SEQUENCE [LARGE SCALE GENOMIC DNA]</scope>
    <source>
        <strain evidence="2 3">DSM 43927</strain>
    </source>
</reference>
<name>A0A3D9T0J3_9ACTN</name>
<keyword evidence="1" id="KW-0472">Membrane</keyword>
<dbReference type="RefSeq" id="WP_116024195.1">
    <property type="nucleotide sequence ID" value="NZ_QTTT01000001.1"/>
</dbReference>
<gene>
    <name evidence="2" type="ORF">DFJ69_4283</name>
</gene>
<keyword evidence="1" id="KW-1133">Transmembrane helix</keyword>
<feature type="transmembrane region" description="Helical" evidence="1">
    <location>
        <begin position="33"/>
        <end position="52"/>
    </location>
</feature>
<dbReference type="Proteomes" id="UP000256661">
    <property type="component" value="Unassembled WGS sequence"/>
</dbReference>
<organism evidence="2 3">
    <name type="scientific">Thermomonospora umbrina</name>
    <dbReference type="NCBI Taxonomy" id="111806"/>
    <lineage>
        <taxon>Bacteria</taxon>
        <taxon>Bacillati</taxon>
        <taxon>Actinomycetota</taxon>
        <taxon>Actinomycetes</taxon>
        <taxon>Streptosporangiales</taxon>
        <taxon>Thermomonosporaceae</taxon>
        <taxon>Thermomonospora</taxon>
    </lineage>
</organism>
<protein>
    <submittedName>
        <fullName evidence="2">DUF3054 family protein</fullName>
    </submittedName>
</protein>
<feature type="transmembrane region" description="Helical" evidence="1">
    <location>
        <begin position="90"/>
        <end position="111"/>
    </location>
</feature>
<sequence>MRAWVAGGLDVASVLIFVAIGRANHEESGSLSGFAGTAWPFLAALALGWAVLRAWREPGPSAPVPTGAGVWAITVAGGMLLRAVSGQGTAVAFVIVATAFLAMELLGWRLVARLVLRERSGV</sequence>
<evidence type="ECO:0000313" key="3">
    <source>
        <dbReference type="Proteomes" id="UP000256661"/>
    </source>
</evidence>
<feature type="transmembrane region" description="Helical" evidence="1">
    <location>
        <begin position="64"/>
        <end position="84"/>
    </location>
</feature>
<keyword evidence="3" id="KW-1185">Reference proteome</keyword>
<evidence type="ECO:0000256" key="1">
    <source>
        <dbReference type="SAM" id="Phobius"/>
    </source>
</evidence>
<dbReference type="OrthoDB" id="3698172at2"/>
<proteinExistence type="predicted"/>
<dbReference type="Pfam" id="PF11255">
    <property type="entry name" value="DUF3054"/>
    <property type="match status" value="1"/>
</dbReference>